<reference evidence="2" key="2">
    <citation type="submission" date="2008-08" db="EMBL/GenBank/DDBJ databases">
        <authorList>
            <consortium name="Diatom Consortium"/>
            <person name="Grigoriev I."/>
            <person name="Grimwood J."/>
            <person name="Kuo A."/>
            <person name="Otillar R.P."/>
            <person name="Salamov A."/>
            <person name="Detter J.C."/>
            <person name="Lindquist E."/>
            <person name="Shapiro H."/>
            <person name="Lucas S."/>
            <person name="Glavina del Rio T."/>
            <person name="Pitluck S."/>
            <person name="Rokhsar D."/>
            <person name="Bowler C."/>
        </authorList>
    </citation>
    <scope>GENOME REANNOTATION</scope>
    <source>
        <strain evidence="2">CCAP 1055/1</strain>
    </source>
</reference>
<name>B7G3H6_PHATC</name>
<dbReference type="GeneID" id="7202264"/>
<dbReference type="RefSeq" id="XP_002181791.1">
    <property type="nucleotide sequence ID" value="XM_002181755.1"/>
</dbReference>
<dbReference type="EMBL" id="CM000615">
    <property type="protein sequence ID" value="EEC47005.1"/>
    <property type="molecule type" value="Genomic_DNA"/>
</dbReference>
<dbReference type="AlphaFoldDB" id="B7G3H6"/>
<dbReference type="OrthoDB" id="184190at2759"/>
<accession>B7G3H6</accession>
<protein>
    <submittedName>
        <fullName evidence="1">Uncharacterized protein</fullName>
    </submittedName>
</protein>
<keyword evidence="2" id="KW-1185">Reference proteome</keyword>
<evidence type="ECO:0000313" key="1">
    <source>
        <dbReference type="EMBL" id="EEC47005.1"/>
    </source>
</evidence>
<dbReference type="Proteomes" id="UP000000759">
    <property type="component" value="Chromosome 13"/>
</dbReference>
<gene>
    <name evidence="1" type="ORF">PHATRDRAFT_47473</name>
</gene>
<reference evidence="1 2" key="1">
    <citation type="journal article" date="2008" name="Nature">
        <title>The Phaeodactylum genome reveals the evolutionary history of diatom genomes.</title>
        <authorList>
            <person name="Bowler C."/>
            <person name="Allen A.E."/>
            <person name="Badger J.H."/>
            <person name="Grimwood J."/>
            <person name="Jabbari K."/>
            <person name="Kuo A."/>
            <person name="Maheswari U."/>
            <person name="Martens C."/>
            <person name="Maumus F."/>
            <person name="Otillar R.P."/>
            <person name="Rayko E."/>
            <person name="Salamov A."/>
            <person name="Vandepoele K."/>
            <person name="Beszteri B."/>
            <person name="Gruber A."/>
            <person name="Heijde M."/>
            <person name="Katinka M."/>
            <person name="Mock T."/>
            <person name="Valentin K."/>
            <person name="Verret F."/>
            <person name="Berges J.A."/>
            <person name="Brownlee C."/>
            <person name="Cadoret J.P."/>
            <person name="Chiovitti A."/>
            <person name="Choi C.J."/>
            <person name="Coesel S."/>
            <person name="De Martino A."/>
            <person name="Detter J.C."/>
            <person name="Durkin C."/>
            <person name="Falciatore A."/>
            <person name="Fournet J."/>
            <person name="Haruta M."/>
            <person name="Huysman M.J."/>
            <person name="Jenkins B.D."/>
            <person name="Jiroutova K."/>
            <person name="Jorgensen R.E."/>
            <person name="Joubert Y."/>
            <person name="Kaplan A."/>
            <person name="Kroger N."/>
            <person name="Kroth P.G."/>
            <person name="La Roche J."/>
            <person name="Lindquist E."/>
            <person name="Lommer M."/>
            <person name="Martin-Jezequel V."/>
            <person name="Lopez P.J."/>
            <person name="Lucas S."/>
            <person name="Mangogna M."/>
            <person name="McGinnis K."/>
            <person name="Medlin L.K."/>
            <person name="Montsant A."/>
            <person name="Oudot-Le Secq M.P."/>
            <person name="Napoli C."/>
            <person name="Obornik M."/>
            <person name="Parker M.S."/>
            <person name="Petit J.L."/>
            <person name="Porcel B.M."/>
            <person name="Poulsen N."/>
            <person name="Robison M."/>
            <person name="Rychlewski L."/>
            <person name="Rynearson T.A."/>
            <person name="Schmutz J."/>
            <person name="Shapiro H."/>
            <person name="Siaut M."/>
            <person name="Stanley M."/>
            <person name="Sussman M.R."/>
            <person name="Taylor A.R."/>
            <person name="Vardi A."/>
            <person name="von Dassow P."/>
            <person name="Vyverman W."/>
            <person name="Willis A."/>
            <person name="Wyrwicz L.S."/>
            <person name="Rokhsar D.S."/>
            <person name="Weissenbach J."/>
            <person name="Armbrust E.V."/>
            <person name="Green B.R."/>
            <person name="Van de Peer Y."/>
            <person name="Grigoriev I.V."/>
        </authorList>
    </citation>
    <scope>NUCLEOTIDE SEQUENCE [LARGE SCALE GENOMIC DNA]</scope>
    <source>
        <strain evidence="1 2">CCAP 1055/1</strain>
    </source>
</reference>
<dbReference type="KEGG" id="pti:PHATRDRAFT_47473"/>
<sequence>MLTTLTRRVASLSVQRTERVREDTSILEDGQTLYRLSCRLPHVPEQDRVSVFLLYFSFPAARAFSAKPDLSPGENVIVPLIANSLEFCLSSPPPLHQFNEAPLVVETEHLELFPGKEAEEVLAMQGHEVTDIIGKEKWVKNDPEKYEGLIPQNEEWTEFVDEKTGEWVYLDEYGNRVDKA</sequence>
<dbReference type="PaxDb" id="2850-Phatr47473"/>
<dbReference type="eggNOG" id="ENOG502S7TN">
    <property type="taxonomic scope" value="Eukaryota"/>
</dbReference>
<organism evidence="1 2">
    <name type="scientific">Phaeodactylum tricornutum (strain CCAP 1055/1)</name>
    <dbReference type="NCBI Taxonomy" id="556484"/>
    <lineage>
        <taxon>Eukaryota</taxon>
        <taxon>Sar</taxon>
        <taxon>Stramenopiles</taxon>
        <taxon>Ochrophyta</taxon>
        <taxon>Bacillariophyta</taxon>
        <taxon>Bacillariophyceae</taxon>
        <taxon>Bacillariophycidae</taxon>
        <taxon>Naviculales</taxon>
        <taxon>Phaeodactylaceae</taxon>
        <taxon>Phaeodactylum</taxon>
    </lineage>
</organism>
<evidence type="ECO:0000313" key="2">
    <source>
        <dbReference type="Proteomes" id="UP000000759"/>
    </source>
</evidence>
<dbReference type="InParanoid" id="B7G3H6"/>
<proteinExistence type="predicted"/>